<dbReference type="EMBL" id="JACEFO010002676">
    <property type="protein sequence ID" value="KAF8651651.1"/>
    <property type="molecule type" value="Genomic_DNA"/>
</dbReference>
<dbReference type="Proteomes" id="UP000636709">
    <property type="component" value="Unassembled WGS sequence"/>
</dbReference>
<evidence type="ECO:0000256" key="1">
    <source>
        <dbReference type="SAM" id="MobiDB-lite"/>
    </source>
</evidence>
<reference evidence="2" key="1">
    <citation type="submission" date="2020-07" db="EMBL/GenBank/DDBJ databases">
        <title>Genome sequence and genetic diversity analysis of an under-domesticated orphan crop, white fonio (Digitaria exilis).</title>
        <authorList>
            <person name="Bennetzen J.L."/>
            <person name="Chen S."/>
            <person name="Ma X."/>
            <person name="Wang X."/>
            <person name="Yssel A.E.J."/>
            <person name="Chaluvadi S.R."/>
            <person name="Johnson M."/>
            <person name="Gangashetty P."/>
            <person name="Hamidou F."/>
            <person name="Sanogo M.D."/>
            <person name="Zwaenepoel A."/>
            <person name="Wallace J."/>
            <person name="Van De Peer Y."/>
            <person name="Van Deynze A."/>
        </authorList>
    </citation>
    <scope>NUCLEOTIDE SEQUENCE</scope>
    <source>
        <tissue evidence="2">Leaves</tissue>
    </source>
</reference>
<evidence type="ECO:0000313" key="2">
    <source>
        <dbReference type="EMBL" id="KAF8651651.1"/>
    </source>
</evidence>
<dbReference type="Gramene" id="Dexi7A01G0016130.1">
    <property type="protein sequence ID" value="Dexi7A01G0016130.1:cds"/>
    <property type="gene ID" value="Dexi7A01G0016130"/>
</dbReference>
<feature type="compositionally biased region" description="Polar residues" evidence="1">
    <location>
        <begin position="1"/>
        <end position="10"/>
    </location>
</feature>
<dbReference type="PANTHER" id="PTHR34808">
    <property type="entry name" value="EXPRESSED PROTEIN"/>
    <property type="match status" value="1"/>
</dbReference>
<keyword evidence="3" id="KW-1185">Reference proteome</keyword>
<dbReference type="PANTHER" id="PTHR34808:SF2">
    <property type="entry name" value="EXPRESSED PROTEIN"/>
    <property type="match status" value="1"/>
</dbReference>
<gene>
    <name evidence="2" type="ORF">HU200_063161</name>
</gene>
<comment type="caution">
    <text evidence="2">The sequence shown here is derived from an EMBL/GenBank/DDBJ whole genome shotgun (WGS) entry which is preliminary data.</text>
</comment>
<dbReference type="AlphaFoldDB" id="A0A835A1V0"/>
<feature type="region of interest" description="Disordered" evidence="1">
    <location>
        <begin position="69"/>
        <end position="119"/>
    </location>
</feature>
<name>A0A835A1V0_9POAL</name>
<protein>
    <submittedName>
        <fullName evidence="2">Uncharacterized protein</fullName>
    </submittedName>
</protein>
<proteinExistence type="predicted"/>
<dbReference type="OrthoDB" id="603047at2759"/>
<feature type="region of interest" description="Disordered" evidence="1">
    <location>
        <begin position="1"/>
        <end position="20"/>
    </location>
</feature>
<accession>A0A835A1V0</accession>
<evidence type="ECO:0000313" key="3">
    <source>
        <dbReference type="Proteomes" id="UP000636709"/>
    </source>
</evidence>
<organism evidence="2 3">
    <name type="scientific">Digitaria exilis</name>
    <dbReference type="NCBI Taxonomy" id="1010633"/>
    <lineage>
        <taxon>Eukaryota</taxon>
        <taxon>Viridiplantae</taxon>
        <taxon>Streptophyta</taxon>
        <taxon>Embryophyta</taxon>
        <taxon>Tracheophyta</taxon>
        <taxon>Spermatophyta</taxon>
        <taxon>Magnoliopsida</taxon>
        <taxon>Liliopsida</taxon>
        <taxon>Poales</taxon>
        <taxon>Poaceae</taxon>
        <taxon>PACMAD clade</taxon>
        <taxon>Panicoideae</taxon>
        <taxon>Panicodae</taxon>
        <taxon>Paniceae</taxon>
        <taxon>Anthephorinae</taxon>
        <taxon>Digitaria</taxon>
    </lineage>
</organism>
<sequence length="136" mass="14355">MAPAETTTSRSKVEAAGRLPSMECEPKTLTLDQIKLAKEAALYVMNTKTEEEAIRIFTEGLKPVQMKTVRTSSSFDSSSDDEVELGGSSDGATRGCSSGGGRHSSKGGARGGGHHRGCCCRRRSCSIERDVATAPS</sequence>